<organism evidence="2 3">
    <name type="scientific">Vasconcelosia minhoensis LEGE 07310</name>
    <dbReference type="NCBI Taxonomy" id="915328"/>
    <lineage>
        <taxon>Bacteria</taxon>
        <taxon>Bacillati</taxon>
        <taxon>Cyanobacteriota</taxon>
        <taxon>Cyanophyceae</taxon>
        <taxon>Nodosilineales</taxon>
        <taxon>Cymatolegaceae</taxon>
        <taxon>Vasconcelosia</taxon>
        <taxon>Vasconcelosia minhoensis</taxon>
    </lineage>
</organism>
<evidence type="ECO:0000313" key="2">
    <source>
        <dbReference type="EMBL" id="MBE9077228.1"/>
    </source>
</evidence>
<name>A0A8J7DC28_9CYAN</name>
<keyword evidence="1" id="KW-0472">Membrane</keyword>
<evidence type="ECO:0000313" key="3">
    <source>
        <dbReference type="Proteomes" id="UP000636505"/>
    </source>
</evidence>
<protein>
    <submittedName>
        <fullName evidence="2">Uncharacterized protein</fullName>
    </submittedName>
</protein>
<dbReference type="Proteomes" id="UP000636505">
    <property type="component" value="Unassembled WGS sequence"/>
</dbReference>
<keyword evidence="1" id="KW-0812">Transmembrane</keyword>
<feature type="transmembrane region" description="Helical" evidence="1">
    <location>
        <begin position="64"/>
        <end position="84"/>
    </location>
</feature>
<evidence type="ECO:0000256" key="1">
    <source>
        <dbReference type="SAM" id="Phobius"/>
    </source>
</evidence>
<keyword evidence="3" id="KW-1185">Reference proteome</keyword>
<dbReference type="AlphaFoldDB" id="A0A8J7DC28"/>
<comment type="caution">
    <text evidence="2">The sequence shown here is derived from an EMBL/GenBank/DDBJ whole genome shotgun (WGS) entry which is preliminary data.</text>
</comment>
<feature type="transmembrane region" description="Helical" evidence="1">
    <location>
        <begin position="35"/>
        <end position="52"/>
    </location>
</feature>
<dbReference type="EMBL" id="JADEXG010000014">
    <property type="protein sequence ID" value="MBE9077228.1"/>
    <property type="molecule type" value="Genomic_DNA"/>
</dbReference>
<sequence>MMSSVLFLLLFLASLGLILVGGIISLIMPFQESVVWGLLYLFVPFASLVFLVKFWHRKWVRKSFFMVLLGSFLMGFLSALAPSFTPQDEFATSEPYSSEYATAESTDSLPQAAVSPAAAAPVDQSTAFAMRSTLLLRPHSGLRQLLLKKTGL</sequence>
<proteinExistence type="predicted"/>
<dbReference type="RefSeq" id="WP_193905892.1">
    <property type="nucleotide sequence ID" value="NZ_JADEXG010000014.1"/>
</dbReference>
<keyword evidence="1" id="KW-1133">Transmembrane helix</keyword>
<gene>
    <name evidence="2" type="ORF">IQ241_07960</name>
</gene>
<reference evidence="2" key="1">
    <citation type="submission" date="2020-10" db="EMBL/GenBank/DDBJ databases">
        <authorList>
            <person name="Castelo-Branco R."/>
            <person name="Eusebio N."/>
            <person name="Adriana R."/>
            <person name="Vieira A."/>
            <person name="Brugerolle De Fraissinette N."/>
            <person name="Rezende De Castro R."/>
            <person name="Schneider M.P."/>
            <person name="Vasconcelos V."/>
            <person name="Leao P.N."/>
        </authorList>
    </citation>
    <scope>NUCLEOTIDE SEQUENCE</scope>
    <source>
        <strain evidence="2">LEGE 07310</strain>
    </source>
</reference>
<accession>A0A8J7DC28</accession>